<comment type="caution">
    <text evidence="3">The sequence shown here is derived from an EMBL/GenBank/DDBJ whole genome shotgun (WGS) entry which is preliminary data.</text>
</comment>
<evidence type="ECO:0000259" key="2">
    <source>
        <dbReference type="PROSITE" id="PS51704"/>
    </source>
</evidence>
<protein>
    <recommendedName>
        <fullName evidence="2">GP-PDE domain-containing protein</fullName>
    </recommendedName>
</protein>
<dbReference type="OrthoDB" id="1058301at2759"/>
<dbReference type="PROSITE" id="PS51704">
    <property type="entry name" value="GP_PDE"/>
    <property type="match status" value="1"/>
</dbReference>
<dbReference type="GO" id="GO:0006629">
    <property type="term" value="P:lipid metabolic process"/>
    <property type="evidence" value="ECO:0007669"/>
    <property type="project" value="InterPro"/>
</dbReference>
<dbReference type="Pfam" id="PF03009">
    <property type="entry name" value="GDPD"/>
    <property type="match status" value="1"/>
</dbReference>
<name>A0A1Z5T991_HORWE</name>
<dbReference type="AlphaFoldDB" id="A0A1Z5T991"/>
<reference evidence="3 4" key="1">
    <citation type="submission" date="2017-01" db="EMBL/GenBank/DDBJ databases">
        <title>The recent genome duplication of the halophilic yeast Hortaea werneckii: insights from long-read sequencing.</title>
        <authorList>
            <person name="Sinha S."/>
            <person name="Flibotte S."/>
            <person name="Neira M."/>
            <person name="Lenassi M."/>
            <person name="Gostincar C."/>
            <person name="Stajich J.E."/>
            <person name="Nislow C.E."/>
        </authorList>
    </citation>
    <scope>NUCLEOTIDE SEQUENCE [LARGE SCALE GENOMIC DNA]</scope>
    <source>
        <strain evidence="3 4">EXF-2000</strain>
    </source>
</reference>
<accession>A0A1Z5T991</accession>
<dbReference type="Gene3D" id="3.20.20.190">
    <property type="entry name" value="Phosphatidylinositol (PI) phosphodiesterase"/>
    <property type="match status" value="1"/>
</dbReference>
<evidence type="ECO:0000256" key="1">
    <source>
        <dbReference type="SAM" id="MobiDB-lite"/>
    </source>
</evidence>
<dbReference type="InterPro" id="IPR030395">
    <property type="entry name" value="GP_PDE_dom"/>
</dbReference>
<feature type="domain" description="GP-PDE" evidence="2">
    <location>
        <begin position="64"/>
        <end position="306"/>
    </location>
</feature>
<dbReference type="SUPFAM" id="SSF51695">
    <property type="entry name" value="PLC-like phosphodiesterases"/>
    <property type="match status" value="1"/>
</dbReference>
<feature type="region of interest" description="Disordered" evidence="1">
    <location>
        <begin position="33"/>
        <end position="60"/>
    </location>
</feature>
<proteinExistence type="predicted"/>
<dbReference type="EMBL" id="MUNK01000090">
    <property type="protein sequence ID" value="OTA32595.1"/>
    <property type="molecule type" value="Genomic_DNA"/>
</dbReference>
<keyword evidence="4" id="KW-1185">Reference proteome</keyword>
<organism evidence="3 4">
    <name type="scientific">Hortaea werneckii EXF-2000</name>
    <dbReference type="NCBI Taxonomy" id="1157616"/>
    <lineage>
        <taxon>Eukaryota</taxon>
        <taxon>Fungi</taxon>
        <taxon>Dikarya</taxon>
        <taxon>Ascomycota</taxon>
        <taxon>Pezizomycotina</taxon>
        <taxon>Dothideomycetes</taxon>
        <taxon>Dothideomycetidae</taxon>
        <taxon>Mycosphaerellales</taxon>
        <taxon>Teratosphaeriaceae</taxon>
        <taxon>Hortaea</taxon>
    </lineage>
</organism>
<dbReference type="STRING" id="1157616.A0A1Z5T991"/>
<dbReference type="VEuPathDB" id="FungiDB:BTJ68_07879"/>
<evidence type="ECO:0000313" key="4">
    <source>
        <dbReference type="Proteomes" id="UP000194280"/>
    </source>
</evidence>
<sequence>MTSKQSHHQEQLLRRVPSALNVPPMLVQPGVEQLDSPTTVPEDAAFPQSTFTGPRLDSQKRRMPQCIAHRGYKAKYPENTMAAFKGAIAAGAQAIETDLHMTKDEVVVISHDPTLKRVFGRQDRIIDLTWKEIEDVRTADPPHERMPKLTDLLEWLAEPGNEEIWCLLDIKLDNDADSIMRLIGKTIEEVKPAASRAWRERVVMGIWAAKYLPLAQKYVPGFPIMHIGFSTSYAQHFFNVPNVGFNMFLPILIAPGGQRFLHDARQVHHRQVLTWTVNDEDRMEWCIRRKLNGVMTDDPPKFLRVCERFDEREPEGIMPLTWRTYYDVFRLWIWISIAALLYRKKLQPVASRELIKTHD</sequence>
<dbReference type="InParanoid" id="A0A1Z5T991"/>
<dbReference type="CDD" id="cd08570">
    <property type="entry name" value="GDPD_YPL206cp_fungi"/>
    <property type="match status" value="1"/>
</dbReference>
<evidence type="ECO:0000313" key="3">
    <source>
        <dbReference type="EMBL" id="OTA32595.1"/>
    </source>
</evidence>
<dbReference type="InterPro" id="IPR017946">
    <property type="entry name" value="PLC-like_Pdiesterase_TIM-brl"/>
</dbReference>
<gene>
    <name evidence="3" type="ORF">BTJ68_07879</name>
</gene>
<dbReference type="PANTHER" id="PTHR43805:SF1">
    <property type="entry name" value="GP-PDE DOMAIN-CONTAINING PROTEIN"/>
    <property type="match status" value="1"/>
</dbReference>
<dbReference type="Proteomes" id="UP000194280">
    <property type="component" value="Unassembled WGS sequence"/>
</dbReference>
<dbReference type="FunCoup" id="A0A1Z5T991">
    <property type="interactions" value="193"/>
</dbReference>
<dbReference type="PANTHER" id="PTHR43805">
    <property type="entry name" value="GLYCEROPHOSPHORYL DIESTER PHOSPHODIESTERASE"/>
    <property type="match status" value="1"/>
</dbReference>
<dbReference type="GO" id="GO:0008081">
    <property type="term" value="F:phosphoric diester hydrolase activity"/>
    <property type="evidence" value="ECO:0007669"/>
    <property type="project" value="InterPro"/>
</dbReference>